<dbReference type="AlphaFoldDB" id="A0A7Y8GYU1"/>
<dbReference type="Pfam" id="PF01475">
    <property type="entry name" value="FUR"/>
    <property type="match status" value="1"/>
</dbReference>
<protein>
    <recommendedName>
        <fullName evidence="3">Ferric uptake regulation protein</fullName>
    </recommendedName>
</protein>
<sequence length="111" mass="11692">MHHPLAVPLQAAGLRQTFSRLEVLSQFCLAGDQASTGAEVYAGLTRRGVPMAYSTVYRMLQTLSYAGLLLPAGTHGRHPCYRPSSAVLNAWQARPSPVSGVGLSGPTSPSA</sequence>
<dbReference type="RefSeq" id="WP_177136751.1">
    <property type="nucleotide sequence ID" value="NZ_VYGV01000015.1"/>
</dbReference>
<dbReference type="EMBL" id="VYGV01000015">
    <property type="protein sequence ID" value="NWF46853.1"/>
    <property type="molecule type" value="Genomic_DNA"/>
</dbReference>
<dbReference type="Proteomes" id="UP000545507">
    <property type="component" value="Unassembled WGS sequence"/>
</dbReference>
<dbReference type="GO" id="GO:0003700">
    <property type="term" value="F:DNA-binding transcription factor activity"/>
    <property type="evidence" value="ECO:0007669"/>
    <property type="project" value="InterPro"/>
</dbReference>
<dbReference type="Gene3D" id="1.10.10.10">
    <property type="entry name" value="Winged helix-like DNA-binding domain superfamily/Winged helix DNA-binding domain"/>
    <property type="match status" value="1"/>
</dbReference>
<reference evidence="1 2" key="1">
    <citation type="submission" date="2019-09" db="EMBL/GenBank/DDBJ databases">
        <title>Hydrogenophaga aromatica sp. nov., isolated from a para-xylene-degrading enrichment culture.</title>
        <authorList>
            <person name="Tancsics A."/>
            <person name="Banerjee S."/>
        </authorList>
    </citation>
    <scope>NUCLEOTIDE SEQUENCE [LARGE SCALE GENOMIC DNA]</scope>
    <source>
        <strain evidence="1 2">D2P1</strain>
    </source>
</reference>
<accession>A0A7Y8GYU1</accession>
<evidence type="ECO:0000313" key="2">
    <source>
        <dbReference type="Proteomes" id="UP000545507"/>
    </source>
</evidence>
<comment type="caution">
    <text evidence="1">The sequence shown here is derived from an EMBL/GenBank/DDBJ whole genome shotgun (WGS) entry which is preliminary data.</text>
</comment>
<keyword evidence="2" id="KW-1185">Reference proteome</keyword>
<dbReference type="InterPro" id="IPR036390">
    <property type="entry name" value="WH_DNA-bd_sf"/>
</dbReference>
<dbReference type="InterPro" id="IPR002481">
    <property type="entry name" value="FUR"/>
</dbReference>
<gene>
    <name evidence="1" type="ORF">F3K02_16565</name>
</gene>
<evidence type="ECO:0000313" key="1">
    <source>
        <dbReference type="EMBL" id="NWF46853.1"/>
    </source>
</evidence>
<proteinExistence type="predicted"/>
<dbReference type="InterPro" id="IPR036388">
    <property type="entry name" value="WH-like_DNA-bd_sf"/>
</dbReference>
<dbReference type="SUPFAM" id="SSF46785">
    <property type="entry name" value="Winged helix' DNA-binding domain"/>
    <property type="match status" value="1"/>
</dbReference>
<organism evidence="1 2">
    <name type="scientific">Hydrogenophaga aromaticivorans</name>
    <dbReference type="NCBI Taxonomy" id="2610898"/>
    <lineage>
        <taxon>Bacteria</taxon>
        <taxon>Pseudomonadati</taxon>
        <taxon>Pseudomonadota</taxon>
        <taxon>Betaproteobacteria</taxon>
        <taxon>Burkholderiales</taxon>
        <taxon>Comamonadaceae</taxon>
        <taxon>Hydrogenophaga</taxon>
    </lineage>
</organism>
<evidence type="ECO:0008006" key="3">
    <source>
        <dbReference type="Google" id="ProtNLM"/>
    </source>
</evidence>
<name>A0A7Y8GYU1_9BURK</name>